<name>A0A3S5BBE3_9PLAT</name>
<feature type="compositionally biased region" description="Low complexity" evidence="10">
    <location>
        <begin position="435"/>
        <end position="444"/>
    </location>
</feature>
<feature type="transmembrane region" description="Helical" evidence="9">
    <location>
        <begin position="64"/>
        <end position="86"/>
    </location>
</feature>
<feature type="compositionally biased region" description="Basic residues" evidence="10">
    <location>
        <begin position="293"/>
        <end position="310"/>
    </location>
</feature>
<sequence>MEVACDIEMIKDPESRRSNVTYVARHIEDALTTQREYRDGCTIKCRHCLAKSCCLWFGKRYGNYLICLYLITKSLYILNVVGQFFMMNRFLGTNYTFYGLDLLRDITEGYLWQESGNFPRITLCDFEIRKLANKHRHTVQCVLPINMFNEKIFIFLWFWFILVAAINTSSFLYWSYKSSLRANRVHFVRKFLKLREALEPGDKKRSFAFVDNYLRQDGTFILRLVAQNAGELVASEIAERLWQMYRQRCQTPLSISSPTPGQFTGFRGPGPVSEKPAASRGLQLAGPAYRQHPQSHHHQHHHHLQSHQRQQHQPQQRKSSNSLAESSSASASLQTGHTRHTNRADEQAATMVGHPVPPPPPPPPLPPPPSLPLSSQPSMPPLPPFSSAHQQHYQHAHAHQQVQQLPYPLQSQAHSSLPYNSVPPPLPPPLPPPFHSSGPSHLPP</sequence>
<evidence type="ECO:0000256" key="10">
    <source>
        <dbReference type="SAM" id="MobiDB-lite"/>
    </source>
</evidence>
<dbReference type="OrthoDB" id="5867527at2759"/>
<dbReference type="EMBL" id="CAAALY010261338">
    <property type="protein sequence ID" value="VEL39460.1"/>
    <property type="molecule type" value="Genomic_DNA"/>
</dbReference>
<protein>
    <recommendedName>
        <fullName evidence="9">Innexin</fullName>
    </recommendedName>
</protein>
<dbReference type="Proteomes" id="UP000784294">
    <property type="component" value="Unassembled WGS sequence"/>
</dbReference>
<keyword evidence="8 9" id="KW-0407">Ion channel</keyword>
<keyword evidence="3" id="KW-1003">Cell membrane</keyword>
<keyword evidence="4 9" id="KW-0812">Transmembrane</keyword>
<reference evidence="11" key="1">
    <citation type="submission" date="2018-11" db="EMBL/GenBank/DDBJ databases">
        <authorList>
            <consortium name="Pathogen Informatics"/>
        </authorList>
    </citation>
    <scope>NUCLEOTIDE SEQUENCE</scope>
</reference>
<organism evidence="11 12">
    <name type="scientific">Protopolystoma xenopodis</name>
    <dbReference type="NCBI Taxonomy" id="117903"/>
    <lineage>
        <taxon>Eukaryota</taxon>
        <taxon>Metazoa</taxon>
        <taxon>Spiralia</taxon>
        <taxon>Lophotrochozoa</taxon>
        <taxon>Platyhelminthes</taxon>
        <taxon>Monogenea</taxon>
        <taxon>Polyopisthocotylea</taxon>
        <taxon>Polystomatidea</taxon>
        <taxon>Polystomatidae</taxon>
        <taxon>Protopolystoma</taxon>
    </lineage>
</organism>
<dbReference type="AlphaFoldDB" id="A0A3S5BBE3"/>
<feature type="compositionally biased region" description="Polar residues" evidence="10">
    <location>
        <begin position="253"/>
        <end position="262"/>
    </location>
</feature>
<feature type="compositionally biased region" description="Pro residues" evidence="10">
    <location>
        <begin position="421"/>
        <end position="434"/>
    </location>
</feature>
<comment type="caution">
    <text evidence="11">The sequence shown here is derived from an EMBL/GenBank/DDBJ whole genome shotgun (WGS) entry which is preliminary data.</text>
</comment>
<keyword evidence="12" id="KW-1185">Reference proteome</keyword>
<dbReference type="PANTHER" id="PTHR11893">
    <property type="entry name" value="INNEXIN"/>
    <property type="match status" value="1"/>
</dbReference>
<proteinExistence type="inferred from homology"/>
<dbReference type="PANTHER" id="PTHR11893:SF36">
    <property type="entry name" value="INNEXIN-5"/>
    <property type="match status" value="1"/>
</dbReference>
<dbReference type="GO" id="GO:0005886">
    <property type="term" value="C:plasma membrane"/>
    <property type="evidence" value="ECO:0007669"/>
    <property type="project" value="UniProtKB-SubCell"/>
</dbReference>
<keyword evidence="7 9" id="KW-0472">Membrane</keyword>
<dbReference type="GO" id="GO:0034220">
    <property type="term" value="P:monoatomic ion transmembrane transport"/>
    <property type="evidence" value="ECO:0007669"/>
    <property type="project" value="UniProtKB-KW"/>
</dbReference>
<evidence type="ECO:0000256" key="4">
    <source>
        <dbReference type="ARBA" id="ARBA00022692"/>
    </source>
</evidence>
<feature type="compositionally biased region" description="Pro residues" evidence="10">
    <location>
        <begin position="355"/>
        <end position="371"/>
    </location>
</feature>
<dbReference type="PRINTS" id="PR01262">
    <property type="entry name" value="INNEXIN"/>
</dbReference>
<comment type="caution">
    <text evidence="9">Lacks conserved residue(s) required for the propagation of feature annotation.</text>
</comment>
<evidence type="ECO:0000256" key="1">
    <source>
        <dbReference type="ARBA" id="ARBA00004651"/>
    </source>
</evidence>
<comment type="subcellular location">
    <subcellularLocation>
        <location evidence="1 9">Cell membrane</location>
        <topology evidence="1 9">Multi-pass membrane protein</topology>
    </subcellularLocation>
</comment>
<evidence type="ECO:0000256" key="5">
    <source>
        <dbReference type="ARBA" id="ARBA00022989"/>
    </source>
</evidence>
<feature type="non-terminal residue" evidence="11">
    <location>
        <position position="444"/>
    </location>
</feature>
<dbReference type="InterPro" id="IPR000990">
    <property type="entry name" value="Innexin"/>
</dbReference>
<evidence type="ECO:0000313" key="11">
    <source>
        <dbReference type="EMBL" id="VEL39460.1"/>
    </source>
</evidence>
<feature type="transmembrane region" description="Helical" evidence="9">
    <location>
        <begin position="152"/>
        <end position="174"/>
    </location>
</feature>
<evidence type="ECO:0000256" key="8">
    <source>
        <dbReference type="ARBA" id="ARBA00023303"/>
    </source>
</evidence>
<comment type="function">
    <text evidence="9">Structural component of the gap junctions.</text>
</comment>
<dbReference type="GO" id="GO:0005921">
    <property type="term" value="C:gap junction"/>
    <property type="evidence" value="ECO:0007669"/>
    <property type="project" value="UniProtKB-UniRule"/>
</dbReference>
<evidence type="ECO:0000313" key="12">
    <source>
        <dbReference type="Proteomes" id="UP000784294"/>
    </source>
</evidence>
<dbReference type="Pfam" id="PF00876">
    <property type="entry name" value="Innexin"/>
    <property type="match status" value="1"/>
</dbReference>
<dbReference type="GO" id="GO:0005243">
    <property type="term" value="F:gap junction channel activity"/>
    <property type="evidence" value="ECO:0007669"/>
    <property type="project" value="TreeGrafter"/>
</dbReference>
<gene>
    <name evidence="9" type="primary">inx</name>
    <name evidence="11" type="ORF">PXEA_LOCUS32900</name>
</gene>
<evidence type="ECO:0000256" key="3">
    <source>
        <dbReference type="ARBA" id="ARBA00022475"/>
    </source>
</evidence>
<accession>A0A3S5BBE3</accession>
<feature type="compositionally biased region" description="Low complexity" evidence="10">
    <location>
        <begin position="311"/>
        <end position="332"/>
    </location>
</feature>
<keyword evidence="6 9" id="KW-0406">Ion transport</keyword>
<comment type="similarity">
    <text evidence="9">Belongs to the pannexin family.</text>
</comment>
<evidence type="ECO:0000256" key="7">
    <source>
        <dbReference type="ARBA" id="ARBA00023136"/>
    </source>
</evidence>
<evidence type="ECO:0000256" key="2">
    <source>
        <dbReference type="ARBA" id="ARBA00022448"/>
    </source>
</evidence>
<evidence type="ECO:0000256" key="9">
    <source>
        <dbReference type="RuleBase" id="RU010713"/>
    </source>
</evidence>
<dbReference type="PROSITE" id="PS51013">
    <property type="entry name" value="PANNEXIN"/>
    <property type="match status" value="1"/>
</dbReference>
<evidence type="ECO:0000256" key="6">
    <source>
        <dbReference type="ARBA" id="ARBA00023065"/>
    </source>
</evidence>
<feature type="region of interest" description="Disordered" evidence="10">
    <location>
        <begin position="253"/>
        <end position="444"/>
    </location>
</feature>
<keyword evidence="2 9" id="KW-0813">Transport</keyword>
<keyword evidence="5 9" id="KW-1133">Transmembrane helix</keyword>